<dbReference type="STRING" id="1618350.UR67_C0001G0251"/>
<evidence type="ECO:0000313" key="2">
    <source>
        <dbReference type="Proteomes" id="UP000034581"/>
    </source>
</evidence>
<sequence length="78" mass="9746">MTKMTYYLRQLRPSEYRKLLNHYFPESFIDHEVLRKYTLFLYESAVEPDNDIYWDFEQWLEEKTEEFATPDIESGYKF</sequence>
<dbReference type="EMBL" id="LBQB01000001">
    <property type="protein sequence ID" value="KKP70342.1"/>
    <property type="molecule type" value="Genomic_DNA"/>
</dbReference>
<evidence type="ECO:0000313" key="1">
    <source>
        <dbReference type="EMBL" id="KKP70342.1"/>
    </source>
</evidence>
<comment type="caution">
    <text evidence="1">The sequence shown here is derived from an EMBL/GenBank/DDBJ whole genome shotgun (WGS) entry which is preliminary data.</text>
</comment>
<gene>
    <name evidence="1" type="ORF">UR67_C0001G0251</name>
</gene>
<protein>
    <submittedName>
        <fullName evidence="1">Uncharacterized protein</fullName>
    </submittedName>
</protein>
<accession>A0A0G0ESR5</accession>
<dbReference type="Proteomes" id="UP000034581">
    <property type="component" value="Unassembled WGS sequence"/>
</dbReference>
<proteinExistence type="predicted"/>
<dbReference type="AlphaFoldDB" id="A0A0G0ESR5"/>
<organism evidence="1 2">
    <name type="scientific">candidate division CPR3 bacterium GW2011_GWF2_35_18</name>
    <dbReference type="NCBI Taxonomy" id="1618350"/>
    <lineage>
        <taxon>Bacteria</taxon>
        <taxon>Bacteria division CPR3</taxon>
    </lineage>
</organism>
<name>A0A0G0ESR5_UNCC3</name>
<reference evidence="1 2" key="1">
    <citation type="journal article" date="2015" name="Nature">
        <title>rRNA introns, odd ribosomes, and small enigmatic genomes across a large radiation of phyla.</title>
        <authorList>
            <person name="Brown C.T."/>
            <person name="Hug L.A."/>
            <person name="Thomas B.C."/>
            <person name="Sharon I."/>
            <person name="Castelle C.J."/>
            <person name="Singh A."/>
            <person name="Wilkins M.J."/>
            <person name="Williams K.H."/>
            <person name="Banfield J.F."/>
        </authorList>
    </citation>
    <scope>NUCLEOTIDE SEQUENCE [LARGE SCALE GENOMIC DNA]</scope>
</reference>